<dbReference type="Ensembl" id="ENSACDT00005028760.1">
    <property type="protein sequence ID" value="ENSACDP00005024044.1"/>
    <property type="gene ID" value="ENSACDG00005017463.1"/>
</dbReference>
<evidence type="ECO:0000256" key="7">
    <source>
        <dbReference type="ARBA" id="ARBA00022448"/>
    </source>
</evidence>
<keyword evidence="8" id="KW-0963">Cytoplasm</keyword>
<dbReference type="InterPro" id="IPR029067">
    <property type="entry name" value="CDC48_domain_2-like_sf"/>
</dbReference>
<dbReference type="InterPro" id="IPR005938">
    <property type="entry name" value="AAA_ATPase_CDC48"/>
</dbReference>
<dbReference type="Gene3D" id="1.25.40.10">
    <property type="entry name" value="Tetratricopeptide repeat domain"/>
    <property type="match status" value="2"/>
</dbReference>
<dbReference type="Gene3D" id="2.40.40.20">
    <property type="match status" value="1"/>
</dbReference>
<accession>A0A8B9ERI2</accession>
<dbReference type="GO" id="GO:0030970">
    <property type="term" value="P:retrograde protein transport, ER to cytosol"/>
    <property type="evidence" value="ECO:0007669"/>
    <property type="project" value="TreeGrafter"/>
</dbReference>
<dbReference type="Pfam" id="PF00004">
    <property type="entry name" value="AAA"/>
    <property type="match status" value="2"/>
</dbReference>
<dbReference type="InterPro" id="IPR009010">
    <property type="entry name" value="Asp_de-COase-like_dom_sf"/>
</dbReference>
<evidence type="ECO:0000256" key="2">
    <source>
        <dbReference type="ARBA" id="ARBA00004240"/>
    </source>
</evidence>
<protein>
    <recommendedName>
        <fullName evidence="6">Transitional endoplasmic reticulum ATPase</fullName>
        <ecNumber evidence="5">3.6.4.6</ecNumber>
    </recommendedName>
    <alternativeName>
        <fullName evidence="19">Valosin-containing protein</fullName>
    </alternativeName>
</protein>
<keyword evidence="9" id="KW-0597">Phosphoprotein</keyword>
<evidence type="ECO:0000313" key="27">
    <source>
        <dbReference type="Proteomes" id="UP000694521"/>
    </source>
</evidence>
<dbReference type="Proteomes" id="UP000694521">
    <property type="component" value="Unplaced"/>
</dbReference>
<feature type="region of interest" description="Disordered" evidence="22">
    <location>
        <begin position="1371"/>
        <end position="1410"/>
    </location>
</feature>
<keyword evidence="21" id="KW-0802">TPR repeat</keyword>
<dbReference type="Pfam" id="PF17862">
    <property type="entry name" value="AAA_lid_3"/>
    <property type="match status" value="2"/>
</dbReference>
<evidence type="ECO:0000256" key="12">
    <source>
        <dbReference type="ARBA" id="ARBA00022801"/>
    </source>
</evidence>
<keyword evidence="27" id="KW-1185">Reference proteome</keyword>
<evidence type="ECO:0000256" key="1">
    <source>
        <dbReference type="ARBA" id="ARBA00004123"/>
    </source>
</evidence>
<feature type="domain" description="CDC48" evidence="24">
    <location>
        <begin position="729"/>
        <end position="795"/>
    </location>
</feature>
<dbReference type="PANTHER" id="PTHR23077:SF69">
    <property type="entry name" value="TRANSITIONAL ENDOPLASMIC RETICULUM ATPASE"/>
    <property type="match status" value="1"/>
</dbReference>
<dbReference type="PROSITE" id="PS00674">
    <property type="entry name" value="AAA"/>
    <property type="match status" value="2"/>
</dbReference>
<evidence type="ECO:0000259" key="25">
    <source>
        <dbReference type="SMART" id="SM01073"/>
    </source>
</evidence>
<evidence type="ECO:0000256" key="8">
    <source>
        <dbReference type="ARBA" id="ARBA00022490"/>
    </source>
</evidence>
<dbReference type="SMART" id="SM00028">
    <property type="entry name" value="TPR"/>
    <property type="match status" value="5"/>
</dbReference>
<dbReference type="GO" id="GO:0008289">
    <property type="term" value="F:lipid binding"/>
    <property type="evidence" value="ECO:0007669"/>
    <property type="project" value="UniProtKB-KW"/>
</dbReference>
<dbReference type="GO" id="GO:0016887">
    <property type="term" value="F:ATP hydrolysis activity"/>
    <property type="evidence" value="ECO:0007669"/>
    <property type="project" value="InterPro"/>
</dbReference>
<keyword evidence="17" id="KW-0234">DNA repair</keyword>
<keyword evidence="11" id="KW-0227">DNA damage</keyword>
<evidence type="ECO:0000256" key="13">
    <source>
        <dbReference type="ARBA" id="ARBA00022824"/>
    </source>
</evidence>
<evidence type="ECO:0000256" key="14">
    <source>
        <dbReference type="ARBA" id="ARBA00022840"/>
    </source>
</evidence>
<evidence type="ECO:0000259" key="23">
    <source>
        <dbReference type="SMART" id="SM00382"/>
    </source>
</evidence>
<dbReference type="GO" id="GO:0005829">
    <property type="term" value="C:cytosol"/>
    <property type="evidence" value="ECO:0007669"/>
    <property type="project" value="UniProtKB-SubCell"/>
</dbReference>
<dbReference type="InterPro" id="IPR041569">
    <property type="entry name" value="AAA_lid_3"/>
</dbReference>
<dbReference type="PANTHER" id="PTHR23077">
    <property type="entry name" value="AAA-FAMILY ATPASE"/>
    <property type="match status" value="1"/>
</dbReference>
<evidence type="ECO:0000259" key="24">
    <source>
        <dbReference type="SMART" id="SM01072"/>
    </source>
</evidence>
<dbReference type="SUPFAM" id="SSF50692">
    <property type="entry name" value="ADC-like"/>
    <property type="match status" value="1"/>
</dbReference>
<dbReference type="SMART" id="SM00382">
    <property type="entry name" value="AAA"/>
    <property type="match status" value="2"/>
</dbReference>
<dbReference type="GO" id="GO:0051228">
    <property type="term" value="P:mitotic spindle disassembly"/>
    <property type="evidence" value="ECO:0007669"/>
    <property type="project" value="TreeGrafter"/>
</dbReference>
<dbReference type="InterPro" id="IPR019734">
    <property type="entry name" value="TPR_rpt"/>
</dbReference>
<dbReference type="FunFam" id="2.40.40.20:FF:000003">
    <property type="entry name" value="Transitional endoplasmic reticulum ATPase"/>
    <property type="match status" value="1"/>
</dbReference>
<dbReference type="FunFam" id="3.40.50.300:FF:000048">
    <property type="entry name" value="Transitional endoplasmic reticulum ATPase"/>
    <property type="match status" value="1"/>
</dbReference>
<sequence>MKRRRGAAPEPGCLRVWAAESEALAGRWRAARCAGPRGAEAAARQQRGAFGELLLRMRGLPAALPALPLELTVVYNSLLFVMGTSDRVVEGEAEGIRQGLLRVLEACGSSGQDLSTEELWQKVLQEVTDEELRAPLHRLAALQAAWWLATSRLQSVTGLFQLLSSAEDSGRAPCSRGENKLLALLKAWRVPAKGASTSLVQSAENLKETLCTAAAFLQGLQELEAGNLPAALSLLQKAAGGFCSKRVLAQIYTCLGCCAQQMGKPQTALQHLKRALQVDFQCLPALSHVAAVYQELGETDAELQALGLLYEALEKNPPSAASFSPYFLIRTELLVHTPILTSLLRRRQPSEVKYLLAQRCLQEGRVADAVEHYLDFLAVLQEGLQQQVPLDGGSALPRIPEAFLEAASALEQDGRHRDAITLCEEVISRTTDLIPRALLLVEEGLEQPESPSPGTGLAGGLLSQKRESLHCLTWRAAAYLHQGWAWVKLGENKEAITQFSRCLSELLRFPLCGPGAEPRGNLLAEVEVLQKIRLLSLIGRGTQFLELGKHKEALLDFQYGLQVSPGDPAAASYLVQALWKLNRKQEAAAHWQKHLERPTGEDGQQEGQGSSKADDLSTAILKQKNRPNRLIVDEAINEDNSVVSLSQAKMDELQLFRGDTVLLKGKKRREAVCIVLSDDTCSDEKIRMNRVVRNNLRVRLGDVISIQPCPDVKYGKRIHVLPIDDTVEGITGNLFEVYLKPYFLEAYRPIRKGDIFLVRGGMRAVEFKVVETDPSPYCIVAPDTVIHCEGEPIKREDEEESLNEVGYDDIGGCRKQLAQIKEMVELPLRHPALFKAIGVKPPRGILLYGPPGTGKTLIARAVANETGAFFFLINGPEIMSKLAGESESNLRKAFEEAEKNAPAIIFIDELDAIAPKREKTHGEVERRIVSQLLTLMDGLKQRAHVIVMAATNRPNSIDPALRRFGRFDREVDIGIPDATGRLEILQIHTKNMKLADDVDLEQVANETHGHVGADLAALCSEAALQAIRKKMDLIDLEDETIDAEVMNSLAVTMDDFRWALSQSNPSALRETVVEVPQVTWEDIGGLEDVKRELQELVQYPVEHPDKFLKFGMTPSKGVLFYGPPGCGKTLLAKAIANECQANFISIKGPELLTMWFGESEANVREIFDKARQAAPCVLFFDELDSIAKARGGNIGDGGGAADRVINQILTEMDGMSTKKNVFIIGATNRPDIIDPAILRPGRLDQLIYIPLPDEKSRVAILKANLRKSPVAKDVDLDFLAKMTNGFSGADLTEICQRACKLAIRESIESEIRRERERQTNPSAMEVEEEDPVPEIRRDHFEEAMRFARRSVSDNDIRKYEMFAQTLQQSRGFGSFRFPSGNQGGAGPSQGTGGGSGGNVYSEDNDDDLYG</sequence>
<evidence type="ECO:0000256" key="4">
    <source>
        <dbReference type="ARBA" id="ARBA00006914"/>
    </source>
</evidence>
<dbReference type="Pfam" id="PF02359">
    <property type="entry name" value="CDC48_N"/>
    <property type="match status" value="1"/>
</dbReference>
<feature type="region of interest" description="Disordered" evidence="22">
    <location>
        <begin position="590"/>
        <end position="616"/>
    </location>
</feature>
<reference evidence="26" key="1">
    <citation type="submission" date="2025-08" db="UniProtKB">
        <authorList>
            <consortium name="Ensembl"/>
        </authorList>
    </citation>
    <scope>IDENTIFICATION</scope>
</reference>
<keyword evidence="12" id="KW-0378">Hydrolase</keyword>
<evidence type="ECO:0000256" key="17">
    <source>
        <dbReference type="ARBA" id="ARBA00023204"/>
    </source>
</evidence>
<feature type="domain" description="AAA+ ATPase" evidence="23">
    <location>
        <begin position="1114"/>
        <end position="1253"/>
    </location>
</feature>
<dbReference type="GO" id="GO:0031593">
    <property type="term" value="F:polyubiquitin modification-dependent protein binding"/>
    <property type="evidence" value="ECO:0007669"/>
    <property type="project" value="TreeGrafter"/>
</dbReference>
<reference evidence="26" key="2">
    <citation type="submission" date="2025-09" db="UniProtKB">
        <authorList>
            <consortium name="Ensembl"/>
        </authorList>
    </citation>
    <scope>IDENTIFICATION</scope>
</reference>
<keyword evidence="16" id="KW-0446">Lipid-binding</keyword>
<evidence type="ECO:0000256" key="15">
    <source>
        <dbReference type="ARBA" id="ARBA00023006"/>
    </source>
</evidence>
<dbReference type="GO" id="GO:0005634">
    <property type="term" value="C:nucleus"/>
    <property type="evidence" value="ECO:0007669"/>
    <property type="project" value="UniProtKB-SubCell"/>
</dbReference>
<dbReference type="Gene3D" id="3.10.330.10">
    <property type="match status" value="1"/>
</dbReference>
<feature type="compositionally biased region" description="Basic and acidic residues" evidence="22">
    <location>
        <begin position="590"/>
        <end position="600"/>
    </location>
</feature>
<evidence type="ECO:0000256" key="16">
    <source>
        <dbReference type="ARBA" id="ARBA00023121"/>
    </source>
</evidence>
<comment type="similarity">
    <text evidence="4">Belongs to the AAA ATPase family.</text>
</comment>
<evidence type="ECO:0000256" key="10">
    <source>
        <dbReference type="ARBA" id="ARBA00022741"/>
    </source>
</evidence>
<evidence type="ECO:0000256" key="21">
    <source>
        <dbReference type="PROSITE-ProRule" id="PRU00339"/>
    </source>
</evidence>
<feature type="domain" description="AAA+ ATPase" evidence="23">
    <location>
        <begin position="841"/>
        <end position="977"/>
    </location>
</feature>
<organism evidence="26 27">
    <name type="scientific">Anser cygnoides</name>
    <name type="common">Swan goose</name>
    <dbReference type="NCBI Taxonomy" id="8845"/>
    <lineage>
        <taxon>Eukaryota</taxon>
        <taxon>Metazoa</taxon>
        <taxon>Chordata</taxon>
        <taxon>Craniata</taxon>
        <taxon>Vertebrata</taxon>
        <taxon>Euteleostomi</taxon>
        <taxon>Archelosauria</taxon>
        <taxon>Archosauria</taxon>
        <taxon>Dinosauria</taxon>
        <taxon>Saurischia</taxon>
        <taxon>Theropoda</taxon>
        <taxon>Coelurosauria</taxon>
        <taxon>Aves</taxon>
        <taxon>Neognathae</taxon>
        <taxon>Galloanserae</taxon>
        <taxon>Anseriformes</taxon>
        <taxon>Anatidae</taxon>
        <taxon>Anserinae</taxon>
        <taxon>Anser</taxon>
    </lineage>
</organism>
<dbReference type="InterPro" id="IPR003960">
    <property type="entry name" value="ATPase_AAA_CS"/>
</dbReference>
<dbReference type="SMART" id="SM01072">
    <property type="entry name" value="CDC48_2"/>
    <property type="match status" value="1"/>
</dbReference>
<keyword evidence="14" id="KW-0067">ATP-binding</keyword>
<dbReference type="EC" id="3.6.4.6" evidence="5"/>
<feature type="domain" description="CDC48 N-terminal subdomain" evidence="25">
    <location>
        <begin position="629"/>
        <end position="712"/>
    </location>
</feature>
<feature type="region of interest" description="Disordered" evidence="22">
    <location>
        <begin position="1312"/>
        <end position="1331"/>
    </location>
</feature>
<dbReference type="InterPro" id="IPR004201">
    <property type="entry name" value="Cdc48_dom2"/>
</dbReference>
<feature type="compositionally biased region" description="Gly residues" evidence="22">
    <location>
        <begin position="1381"/>
        <end position="1397"/>
    </location>
</feature>
<dbReference type="FunFam" id="3.10.330.10:FF:000001">
    <property type="entry name" value="Cell division control 48"/>
    <property type="match status" value="1"/>
</dbReference>
<dbReference type="PROSITE" id="PS50005">
    <property type="entry name" value="TPR"/>
    <property type="match status" value="1"/>
</dbReference>
<dbReference type="InterPro" id="IPR003338">
    <property type="entry name" value="CDC4_N-term_subdom"/>
</dbReference>
<keyword evidence="18" id="KW-0539">Nucleus</keyword>
<evidence type="ECO:0000256" key="18">
    <source>
        <dbReference type="ARBA" id="ARBA00023242"/>
    </source>
</evidence>
<dbReference type="InterPro" id="IPR003959">
    <property type="entry name" value="ATPase_AAA_core"/>
</dbReference>
<comment type="catalytic activity">
    <reaction evidence="20">
        <text>ATP + H2O = ADP + phosphate + H(+)</text>
        <dbReference type="Rhea" id="RHEA:13065"/>
        <dbReference type="ChEBI" id="CHEBI:15377"/>
        <dbReference type="ChEBI" id="CHEBI:15378"/>
        <dbReference type="ChEBI" id="CHEBI:30616"/>
        <dbReference type="ChEBI" id="CHEBI:43474"/>
        <dbReference type="ChEBI" id="CHEBI:456216"/>
        <dbReference type="EC" id="3.6.4.6"/>
    </reaction>
</comment>
<dbReference type="Pfam" id="PF02933">
    <property type="entry name" value="CDC48_2"/>
    <property type="match status" value="1"/>
</dbReference>
<dbReference type="Gene3D" id="6.10.20.150">
    <property type="match status" value="1"/>
</dbReference>
<dbReference type="FunFam" id="1.10.8.60:FF:000004">
    <property type="entry name" value="Cell division control 48"/>
    <property type="match status" value="1"/>
</dbReference>
<dbReference type="Gene3D" id="3.40.50.300">
    <property type="entry name" value="P-loop containing nucleotide triphosphate hydrolases"/>
    <property type="match status" value="2"/>
</dbReference>
<dbReference type="GO" id="GO:0005524">
    <property type="term" value="F:ATP binding"/>
    <property type="evidence" value="ECO:0007669"/>
    <property type="project" value="UniProtKB-KW"/>
</dbReference>
<dbReference type="GO" id="GO:0034098">
    <property type="term" value="C:VCP-NPL4-UFD1 AAA ATPase complex"/>
    <property type="evidence" value="ECO:0007669"/>
    <property type="project" value="TreeGrafter"/>
</dbReference>
<proteinExistence type="inferred from homology"/>
<evidence type="ECO:0000256" key="5">
    <source>
        <dbReference type="ARBA" id="ARBA00012674"/>
    </source>
</evidence>
<evidence type="ECO:0000256" key="3">
    <source>
        <dbReference type="ARBA" id="ARBA00004514"/>
    </source>
</evidence>
<keyword evidence="15" id="KW-0072">Autophagy</keyword>
<dbReference type="SMART" id="SM01073">
    <property type="entry name" value="CDC48_N"/>
    <property type="match status" value="1"/>
</dbReference>
<dbReference type="GO" id="GO:0097352">
    <property type="term" value="P:autophagosome maturation"/>
    <property type="evidence" value="ECO:0007669"/>
    <property type="project" value="TreeGrafter"/>
</dbReference>
<evidence type="ECO:0000256" key="11">
    <source>
        <dbReference type="ARBA" id="ARBA00022763"/>
    </source>
</evidence>
<dbReference type="InterPro" id="IPR027417">
    <property type="entry name" value="P-loop_NTPase"/>
</dbReference>
<evidence type="ECO:0000256" key="20">
    <source>
        <dbReference type="ARBA" id="ARBA00048883"/>
    </source>
</evidence>
<dbReference type="SUPFAM" id="SSF48452">
    <property type="entry name" value="TPR-like"/>
    <property type="match status" value="2"/>
</dbReference>
<dbReference type="SUPFAM" id="SSF52540">
    <property type="entry name" value="P-loop containing nucleoside triphosphate hydrolases"/>
    <property type="match status" value="2"/>
</dbReference>
<evidence type="ECO:0000256" key="19">
    <source>
        <dbReference type="ARBA" id="ARBA00031860"/>
    </source>
</evidence>
<dbReference type="SUPFAM" id="SSF54585">
    <property type="entry name" value="Cdc48 domain 2-like"/>
    <property type="match status" value="1"/>
</dbReference>
<dbReference type="InterPro" id="IPR003593">
    <property type="entry name" value="AAA+_ATPase"/>
</dbReference>
<dbReference type="NCBIfam" id="TIGR01243">
    <property type="entry name" value="CDC48"/>
    <property type="match status" value="1"/>
</dbReference>
<dbReference type="Gene3D" id="1.10.8.60">
    <property type="match status" value="1"/>
</dbReference>
<dbReference type="CDD" id="cd19528">
    <property type="entry name" value="RecA-like_CDC48_r2-like"/>
    <property type="match status" value="1"/>
</dbReference>
<feature type="repeat" description="TPR" evidence="21">
    <location>
        <begin position="534"/>
        <end position="567"/>
    </location>
</feature>
<keyword evidence="10" id="KW-0547">Nucleotide-binding</keyword>
<dbReference type="FunFam" id="3.40.50.300:FF:000012">
    <property type="entry name" value="Transitional endoplasmic reticulum ATPase"/>
    <property type="match status" value="1"/>
</dbReference>
<evidence type="ECO:0000256" key="22">
    <source>
        <dbReference type="SAM" id="MobiDB-lite"/>
    </source>
</evidence>
<comment type="subcellular location">
    <subcellularLocation>
        <location evidence="3">Cytoplasm</location>
        <location evidence="3">Cytosol</location>
    </subcellularLocation>
    <subcellularLocation>
        <location evidence="2">Endoplasmic reticulum</location>
    </subcellularLocation>
    <subcellularLocation>
        <location evidence="1">Nucleus</location>
    </subcellularLocation>
</comment>
<keyword evidence="13" id="KW-0256">Endoplasmic reticulum</keyword>
<evidence type="ECO:0000313" key="26">
    <source>
        <dbReference type="Ensembl" id="ENSACDP00005024044.1"/>
    </source>
</evidence>
<dbReference type="InterPro" id="IPR011990">
    <property type="entry name" value="TPR-like_helical_dom_sf"/>
</dbReference>
<keyword evidence="7" id="KW-0813">Transport</keyword>
<dbReference type="InterPro" id="IPR050168">
    <property type="entry name" value="AAA_ATPase_domain"/>
</dbReference>
<dbReference type="CDD" id="cd19519">
    <property type="entry name" value="RecA-like_CDC48_r1-like"/>
    <property type="match status" value="1"/>
</dbReference>
<dbReference type="GO" id="GO:0006281">
    <property type="term" value="P:DNA repair"/>
    <property type="evidence" value="ECO:0007669"/>
    <property type="project" value="UniProtKB-KW"/>
</dbReference>
<evidence type="ECO:0000256" key="6">
    <source>
        <dbReference type="ARBA" id="ARBA00019970"/>
    </source>
</evidence>
<name>A0A8B9ERI2_ANSCY</name>
<evidence type="ECO:0000256" key="9">
    <source>
        <dbReference type="ARBA" id="ARBA00022553"/>
    </source>
</evidence>